<evidence type="ECO:0000313" key="2">
    <source>
        <dbReference type="Proteomes" id="UP001221898"/>
    </source>
</evidence>
<comment type="caution">
    <text evidence="1">The sequence shown here is derived from an EMBL/GenBank/DDBJ whole genome shotgun (WGS) entry which is preliminary data.</text>
</comment>
<accession>A0AAD7RMJ2</accession>
<sequence>MRRPQVPPDCWPHSRSTEPVATSTLRPCGFRLRLLDRVCADGSPSPVRPRLHRLPPGKIVRSVVALCAYAVRPGLCSR</sequence>
<dbReference type="Proteomes" id="UP001221898">
    <property type="component" value="Unassembled WGS sequence"/>
</dbReference>
<dbReference type="AlphaFoldDB" id="A0AAD7RMJ2"/>
<reference evidence="1" key="1">
    <citation type="journal article" date="2023" name="Science">
        <title>Genome structures resolve the early diversification of teleost fishes.</title>
        <authorList>
            <person name="Parey E."/>
            <person name="Louis A."/>
            <person name="Montfort J."/>
            <person name="Bouchez O."/>
            <person name="Roques C."/>
            <person name="Iampietro C."/>
            <person name="Lluch J."/>
            <person name="Castinel A."/>
            <person name="Donnadieu C."/>
            <person name="Desvignes T."/>
            <person name="Floi Bucao C."/>
            <person name="Jouanno E."/>
            <person name="Wen M."/>
            <person name="Mejri S."/>
            <person name="Dirks R."/>
            <person name="Jansen H."/>
            <person name="Henkel C."/>
            <person name="Chen W.J."/>
            <person name="Zahm M."/>
            <person name="Cabau C."/>
            <person name="Klopp C."/>
            <person name="Thompson A.W."/>
            <person name="Robinson-Rechavi M."/>
            <person name="Braasch I."/>
            <person name="Lecointre G."/>
            <person name="Bobe J."/>
            <person name="Postlethwait J.H."/>
            <person name="Berthelot C."/>
            <person name="Roest Crollius H."/>
            <person name="Guiguen Y."/>
        </authorList>
    </citation>
    <scope>NUCLEOTIDE SEQUENCE</scope>
    <source>
        <strain evidence="1">NC1722</strain>
    </source>
</reference>
<dbReference type="EMBL" id="JAINUG010000247">
    <property type="protein sequence ID" value="KAJ8385566.1"/>
    <property type="molecule type" value="Genomic_DNA"/>
</dbReference>
<organism evidence="1 2">
    <name type="scientific">Aldrovandia affinis</name>
    <dbReference type="NCBI Taxonomy" id="143900"/>
    <lineage>
        <taxon>Eukaryota</taxon>
        <taxon>Metazoa</taxon>
        <taxon>Chordata</taxon>
        <taxon>Craniata</taxon>
        <taxon>Vertebrata</taxon>
        <taxon>Euteleostomi</taxon>
        <taxon>Actinopterygii</taxon>
        <taxon>Neopterygii</taxon>
        <taxon>Teleostei</taxon>
        <taxon>Notacanthiformes</taxon>
        <taxon>Halosauridae</taxon>
        <taxon>Aldrovandia</taxon>
    </lineage>
</organism>
<gene>
    <name evidence="1" type="ORF">AAFF_G00185200</name>
</gene>
<protein>
    <submittedName>
        <fullName evidence="1">Uncharacterized protein</fullName>
    </submittedName>
</protein>
<name>A0AAD7RMJ2_9TELE</name>
<keyword evidence="2" id="KW-1185">Reference proteome</keyword>
<proteinExistence type="predicted"/>
<evidence type="ECO:0000313" key="1">
    <source>
        <dbReference type="EMBL" id="KAJ8385566.1"/>
    </source>
</evidence>